<dbReference type="Proteomes" id="UP000325780">
    <property type="component" value="Unassembled WGS sequence"/>
</dbReference>
<evidence type="ECO:0000313" key="2">
    <source>
        <dbReference type="EMBL" id="KAE8153377.1"/>
    </source>
</evidence>
<sequence>MKIPTILPLLPLLTLTTAHPIETRSIPMILKDFAMIGERLIALDKAVKTHAPTNDMKMALERLHTNVEMGIVKATNDVHSTPFLKSKMKESSFLANTAVKMQPFWISYLHDIVDKKAVLDEEMRTGRIREFVIDFQQRCHVLAVSLEAILAPEDARTIRERNSELDVDFFRTIDLLE</sequence>
<dbReference type="AlphaFoldDB" id="A0A5N6U415"/>
<dbReference type="EMBL" id="ML742040">
    <property type="protein sequence ID" value="KAE8153377.1"/>
    <property type="molecule type" value="Genomic_DNA"/>
</dbReference>
<keyword evidence="1" id="KW-0732">Signal</keyword>
<feature type="signal peptide" evidence="1">
    <location>
        <begin position="1"/>
        <end position="18"/>
    </location>
</feature>
<dbReference type="OrthoDB" id="4486671at2759"/>
<keyword evidence="3" id="KW-1185">Reference proteome</keyword>
<evidence type="ECO:0000256" key="1">
    <source>
        <dbReference type="SAM" id="SignalP"/>
    </source>
</evidence>
<name>A0A5N6U415_ASPAV</name>
<accession>A0A5N6U415</accession>
<protein>
    <recommendedName>
        <fullName evidence="4">Hydrophobic surface binding protein A-domain-containing protein</fullName>
    </recommendedName>
</protein>
<evidence type="ECO:0000313" key="3">
    <source>
        <dbReference type="Proteomes" id="UP000325780"/>
    </source>
</evidence>
<proteinExistence type="predicted"/>
<evidence type="ECO:0008006" key="4">
    <source>
        <dbReference type="Google" id="ProtNLM"/>
    </source>
</evidence>
<organism evidence="2 3">
    <name type="scientific">Aspergillus avenaceus</name>
    <dbReference type="NCBI Taxonomy" id="36643"/>
    <lineage>
        <taxon>Eukaryota</taxon>
        <taxon>Fungi</taxon>
        <taxon>Dikarya</taxon>
        <taxon>Ascomycota</taxon>
        <taxon>Pezizomycotina</taxon>
        <taxon>Eurotiomycetes</taxon>
        <taxon>Eurotiomycetidae</taxon>
        <taxon>Eurotiales</taxon>
        <taxon>Aspergillaceae</taxon>
        <taxon>Aspergillus</taxon>
        <taxon>Aspergillus subgen. Circumdati</taxon>
    </lineage>
</organism>
<feature type="chain" id="PRO_5024869056" description="Hydrophobic surface binding protein A-domain-containing protein" evidence="1">
    <location>
        <begin position="19"/>
        <end position="177"/>
    </location>
</feature>
<gene>
    <name evidence="2" type="ORF">BDV25DRAFT_136980</name>
</gene>
<reference evidence="2 3" key="1">
    <citation type="submission" date="2019-04" db="EMBL/GenBank/DDBJ databases">
        <title>Friends and foes A comparative genomics study of 23 Aspergillus species from section Flavi.</title>
        <authorList>
            <consortium name="DOE Joint Genome Institute"/>
            <person name="Kjaerbolling I."/>
            <person name="Vesth T."/>
            <person name="Frisvad J.C."/>
            <person name="Nybo J.L."/>
            <person name="Theobald S."/>
            <person name="Kildgaard S."/>
            <person name="Isbrandt T."/>
            <person name="Kuo A."/>
            <person name="Sato A."/>
            <person name="Lyhne E.K."/>
            <person name="Kogle M.E."/>
            <person name="Wiebenga A."/>
            <person name="Kun R.S."/>
            <person name="Lubbers R.J."/>
            <person name="Makela M.R."/>
            <person name="Barry K."/>
            <person name="Chovatia M."/>
            <person name="Clum A."/>
            <person name="Daum C."/>
            <person name="Haridas S."/>
            <person name="He G."/>
            <person name="LaButti K."/>
            <person name="Lipzen A."/>
            <person name="Mondo S."/>
            <person name="Riley R."/>
            <person name="Salamov A."/>
            <person name="Simmons B.A."/>
            <person name="Magnuson J.K."/>
            <person name="Henrissat B."/>
            <person name="Mortensen U.H."/>
            <person name="Larsen T.O."/>
            <person name="Devries R.P."/>
            <person name="Grigoriev I.V."/>
            <person name="Machida M."/>
            <person name="Baker S.E."/>
            <person name="Andersen M.R."/>
        </authorList>
    </citation>
    <scope>NUCLEOTIDE SEQUENCE [LARGE SCALE GENOMIC DNA]</scope>
    <source>
        <strain evidence="2 3">IBT 18842</strain>
    </source>
</reference>